<dbReference type="CDD" id="cd19874">
    <property type="entry name" value="DSRM_MRPL44"/>
    <property type="match status" value="1"/>
</dbReference>
<organism evidence="9">
    <name type="scientific">Acyrthosiphon pisum</name>
    <name type="common">Pea aphid</name>
    <dbReference type="NCBI Taxonomy" id="7029"/>
    <lineage>
        <taxon>Eukaryota</taxon>
        <taxon>Metazoa</taxon>
        <taxon>Ecdysozoa</taxon>
        <taxon>Arthropoda</taxon>
        <taxon>Hexapoda</taxon>
        <taxon>Insecta</taxon>
        <taxon>Pterygota</taxon>
        <taxon>Neoptera</taxon>
        <taxon>Paraneoptera</taxon>
        <taxon>Hemiptera</taxon>
        <taxon>Sternorrhyncha</taxon>
        <taxon>Aphidomorpha</taxon>
        <taxon>Aphidoidea</taxon>
        <taxon>Aphididae</taxon>
        <taxon>Macrosiphini</taxon>
        <taxon>Acyrthosiphon</taxon>
    </lineage>
</organism>
<evidence type="ECO:0000259" key="8">
    <source>
        <dbReference type="PROSITE" id="PS50142"/>
    </source>
</evidence>
<gene>
    <name evidence="9" type="primary">ACYPI001280</name>
    <name evidence="10" type="synonym">100159942</name>
</gene>
<dbReference type="GO" id="GO:0005840">
    <property type="term" value="C:ribosome"/>
    <property type="evidence" value="ECO:0007669"/>
    <property type="project" value="UniProtKB-KW"/>
</dbReference>
<dbReference type="Gene3D" id="3.30.160.20">
    <property type="match status" value="1"/>
</dbReference>
<dbReference type="EMBL" id="AK341177">
    <property type="protein sequence ID" value="BAH71631.1"/>
    <property type="molecule type" value="mRNA"/>
</dbReference>
<feature type="domain" description="RNase III" evidence="8">
    <location>
        <begin position="62"/>
        <end position="195"/>
    </location>
</feature>
<comment type="subcellular location">
    <subcellularLocation>
        <location evidence="1">Mitochondrion</location>
    </subcellularLocation>
</comment>
<dbReference type="OrthoDB" id="444135at2759"/>
<keyword evidence="11" id="KW-1185">Reference proteome</keyword>
<evidence type="ECO:0000256" key="2">
    <source>
        <dbReference type="ARBA" id="ARBA00022946"/>
    </source>
</evidence>
<dbReference type="GO" id="GO:0003725">
    <property type="term" value="F:double-stranded RNA binding"/>
    <property type="evidence" value="ECO:0007669"/>
    <property type="project" value="InterPro"/>
</dbReference>
<protein>
    <recommendedName>
        <fullName evidence="7">Large ribosomal subunit protein mL44</fullName>
    </recommendedName>
</protein>
<evidence type="ECO:0000256" key="7">
    <source>
        <dbReference type="ARBA" id="ARBA00035187"/>
    </source>
</evidence>
<keyword evidence="2" id="KW-0809">Transit peptide</keyword>
<accession>C4WUR1</accession>
<dbReference type="Gene3D" id="1.10.1520.10">
    <property type="entry name" value="Ribonuclease III domain"/>
    <property type="match status" value="1"/>
</dbReference>
<dbReference type="AlphaFoldDB" id="C4WUR1"/>
<name>C4WUR1_ACYPI</name>
<reference evidence="11" key="2">
    <citation type="submission" date="2010-06" db="EMBL/GenBank/DDBJ databases">
        <authorList>
            <person name="Jiang H."/>
            <person name="Abraham K."/>
            <person name="Ali S."/>
            <person name="Alsbrooks S.L."/>
            <person name="Anim B.N."/>
            <person name="Anosike U.S."/>
            <person name="Attaway T."/>
            <person name="Bandaranaike D.P."/>
            <person name="Battles P.K."/>
            <person name="Bell S.N."/>
            <person name="Bell A.V."/>
            <person name="Beltran B."/>
            <person name="Bickham C."/>
            <person name="Bustamante Y."/>
            <person name="Caleb T."/>
            <person name="Canada A."/>
            <person name="Cardenas V."/>
            <person name="Carter K."/>
            <person name="Chacko J."/>
            <person name="Chandrabose M.N."/>
            <person name="Chavez D."/>
            <person name="Chavez A."/>
            <person name="Chen L."/>
            <person name="Chu H.-S."/>
            <person name="Claassen K.J."/>
            <person name="Cockrell R."/>
            <person name="Collins M."/>
            <person name="Cooper J.A."/>
            <person name="Cree A."/>
            <person name="Curry S.M."/>
            <person name="Da Y."/>
            <person name="Dao M.D."/>
            <person name="Das B."/>
            <person name="Davila M.-L."/>
            <person name="Davy-Carroll L."/>
            <person name="Denson S."/>
            <person name="Dinh H."/>
            <person name="Ebong V.E."/>
            <person name="Edwards J.R."/>
            <person name="Egan A."/>
            <person name="El-Daye J."/>
            <person name="Escobedo L."/>
            <person name="Fernandez S."/>
            <person name="Fernando P.R."/>
            <person name="Flagg N."/>
            <person name="Forbes L.D."/>
            <person name="Fowler R.G."/>
            <person name="Fu Q."/>
            <person name="Gabisi R.A."/>
            <person name="Ganer J."/>
            <person name="Garbino Pronczuk A."/>
            <person name="Garcia R.M."/>
            <person name="Garner T."/>
            <person name="Garrett T.E."/>
            <person name="Gonzalez D.A."/>
            <person name="Hamid H."/>
            <person name="Hawkins E.S."/>
            <person name="Hirani K."/>
            <person name="Hogues M.E."/>
            <person name="Hollins B."/>
            <person name="Hsiao C.-H."/>
            <person name="Jabil R."/>
            <person name="James M.L."/>
            <person name="Jhangiani S.N."/>
            <person name="Johnson B."/>
            <person name="Johnson Q."/>
            <person name="Joshi V."/>
            <person name="Kalu J.B."/>
            <person name="Kam C."/>
            <person name="Kashfia A."/>
            <person name="Keebler J."/>
            <person name="Kisamo H."/>
            <person name="Kovar C.L."/>
            <person name="Lago L.A."/>
            <person name="Lai C.-Y."/>
            <person name="Laidlaw J."/>
            <person name="Lara F."/>
            <person name="Le T.-K."/>
            <person name="Lee S.L."/>
            <person name="Legall F.H."/>
            <person name="Lemon S.J."/>
            <person name="Lewis L.R."/>
            <person name="Li B."/>
            <person name="Liu Y."/>
            <person name="Liu Y.-S."/>
            <person name="Lopez J."/>
            <person name="Lozado R.J."/>
            <person name="Lu J."/>
            <person name="Madu R.C."/>
            <person name="Maheshwari M."/>
            <person name="Maheshwari R."/>
            <person name="Malloy K."/>
            <person name="Martinez E."/>
            <person name="Mathew T."/>
            <person name="Mercado I.C."/>
            <person name="Mercado C."/>
            <person name="Meyer B."/>
            <person name="Montgomery K."/>
            <person name="Morgan M.B."/>
            <person name="Munidasa M."/>
            <person name="Nazareth L.V."/>
            <person name="Nelson J."/>
            <person name="Ng B.M."/>
            <person name="Nguyen N.B."/>
            <person name="Nguyen P.Q."/>
            <person name="Nguyen T."/>
            <person name="Obregon M."/>
            <person name="Okwuonu G.O."/>
            <person name="Onwere C.G."/>
            <person name="Orozco G."/>
            <person name="Parra A."/>
            <person name="Patel S."/>
            <person name="Patil S."/>
            <person name="Perez A."/>
            <person name="Perez Y."/>
            <person name="Pham C."/>
            <person name="Primus E.L."/>
            <person name="Pu L.-L."/>
            <person name="Puazo M."/>
            <person name="Qin X."/>
            <person name="Quiroz J.B."/>
            <person name="Reese J."/>
            <person name="Richards S."/>
            <person name="Rives C.M."/>
            <person name="Robberts R."/>
            <person name="Ruiz S.J."/>
            <person name="Ruiz M.J."/>
            <person name="Santibanez J."/>
            <person name="Schneider B.W."/>
            <person name="Sisson I."/>
            <person name="Smith M."/>
            <person name="Sodergren E."/>
            <person name="Song X.-Z."/>
            <person name="Song B.B."/>
            <person name="Summersgill H."/>
            <person name="Thelus R."/>
            <person name="Thornton R.D."/>
            <person name="Trejos Z.Y."/>
            <person name="Usmani K."/>
            <person name="Vattathil S."/>
            <person name="Villasana D."/>
            <person name="Walker D.L."/>
            <person name="Wang S."/>
            <person name="Wang K."/>
            <person name="White C.S."/>
            <person name="Williams A.C."/>
            <person name="Williamson J."/>
            <person name="Wilson K."/>
            <person name="Woghiren I.O."/>
            <person name="Woodworth J.R."/>
            <person name="Worley K.C."/>
            <person name="Wright R.A."/>
            <person name="Wu W."/>
            <person name="Young L."/>
            <person name="Zhang L."/>
            <person name="Zhang J."/>
            <person name="Zhu Y."/>
            <person name="Muzny D.M."/>
            <person name="Weinstock G."/>
            <person name="Gibbs R.A."/>
        </authorList>
    </citation>
    <scope>NUCLEOTIDE SEQUENCE [LARGE SCALE GENOMIC DNA]</scope>
    <source>
        <strain evidence="11">LSR1</strain>
    </source>
</reference>
<dbReference type="InterPro" id="IPR036389">
    <property type="entry name" value="RNase_III_sf"/>
</dbReference>
<dbReference type="InterPro" id="IPR000999">
    <property type="entry name" value="RNase_III_dom"/>
</dbReference>
<keyword evidence="4" id="KW-0496">Mitochondrion</keyword>
<dbReference type="InterPro" id="IPR055189">
    <property type="entry name" value="RM44_endonuclase"/>
</dbReference>
<evidence type="ECO:0000256" key="4">
    <source>
        <dbReference type="ARBA" id="ARBA00023128"/>
    </source>
</evidence>
<dbReference type="FunFam" id="1.10.1520.10:FF:000039">
    <property type="entry name" value="39S ribosomal protein L44, mitochondrial"/>
    <property type="match status" value="1"/>
</dbReference>
<sequence length="348" mass="39932">MLTLRTTNRVLKVLKTAQKCEQSFHRWLAPTLRELKRRKDIQGPEKPVHRKTFLEWNYDTEIYAFSKRLGEEFNNDLLQQALTERSYIIREEERQKNVGIEQPTLNLSDNKELVSKGSDFIDDIVKRYLRTVLPRLPEEGIIGIHKYLTSIETLSHVSFHIGTSELILCAEFPVEKPTLSNVLKSIIAALIESSGDSRAALFVRDFIITQIADKDLHQFWEPEEPIKLLSEILARDGIQSPEPRLIGCSGKNTILACFRVGLYTPDNKRMIGLGFGETVDIAHEMAARDSLRQLFGTLDNILLPFNLKLDQLCASSVKNLFLNEWSQKTLPFRPTHFELRQAKEISSN</sequence>
<dbReference type="Pfam" id="PF22935">
    <property type="entry name" value="RM44_endonuclase"/>
    <property type="match status" value="1"/>
</dbReference>
<reference evidence="10" key="3">
    <citation type="submission" date="2022-06" db="UniProtKB">
        <authorList>
            <consortium name="EnsemblMetazoa"/>
        </authorList>
    </citation>
    <scope>IDENTIFICATION</scope>
</reference>
<evidence type="ECO:0000256" key="5">
    <source>
        <dbReference type="ARBA" id="ARBA00023274"/>
    </source>
</evidence>
<evidence type="ECO:0000256" key="1">
    <source>
        <dbReference type="ARBA" id="ARBA00004173"/>
    </source>
</evidence>
<dbReference type="GO" id="GO:0006396">
    <property type="term" value="P:RNA processing"/>
    <property type="evidence" value="ECO:0007669"/>
    <property type="project" value="InterPro"/>
</dbReference>
<proteinExistence type="evidence at transcript level"/>
<comment type="similarity">
    <text evidence="6">Belongs to the ribonuclease III family. Mitochondrion-specific ribosomal protein mL44 subfamily.</text>
</comment>
<dbReference type="GO" id="GO:1990904">
    <property type="term" value="C:ribonucleoprotein complex"/>
    <property type="evidence" value="ECO:0007669"/>
    <property type="project" value="UniProtKB-KW"/>
</dbReference>
<dbReference type="SUPFAM" id="SSF69065">
    <property type="entry name" value="RNase III domain-like"/>
    <property type="match status" value="1"/>
</dbReference>
<dbReference type="EnsemblMetazoa" id="NM_001293495.1">
    <property type="protein sequence ID" value="NP_001280424.1"/>
    <property type="gene ID" value="LOC100159942"/>
</dbReference>
<evidence type="ECO:0000313" key="10">
    <source>
        <dbReference type="EnsemblMetazoa" id="NP_001280424.1"/>
    </source>
</evidence>
<dbReference type="GO" id="GO:0004525">
    <property type="term" value="F:ribonuclease III activity"/>
    <property type="evidence" value="ECO:0007669"/>
    <property type="project" value="InterPro"/>
</dbReference>
<dbReference type="InterPro" id="IPR044444">
    <property type="entry name" value="Ribosomal_mL44_DSRM_metazoa"/>
</dbReference>
<dbReference type="Pfam" id="PF22892">
    <property type="entry name" value="DSRM_MRPL44"/>
    <property type="match status" value="1"/>
</dbReference>
<dbReference type="GO" id="GO:0005739">
    <property type="term" value="C:mitochondrion"/>
    <property type="evidence" value="ECO:0007669"/>
    <property type="project" value="UniProtKB-SubCell"/>
</dbReference>
<evidence type="ECO:0000256" key="6">
    <source>
        <dbReference type="ARBA" id="ARBA00024034"/>
    </source>
</evidence>
<evidence type="ECO:0000313" key="11">
    <source>
        <dbReference type="Proteomes" id="UP000007819"/>
    </source>
</evidence>
<dbReference type="PROSITE" id="PS50142">
    <property type="entry name" value="RNASE_3_2"/>
    <property type="match status" value="1"/>
</dbReference>
<keyword evidence="5" id="KW-0687">Ribonucleoprotein</keyword>
<reference evidence="9" key="1">
    <citation type="submission" date="2009-06" db="EMBL/GenBank/DDBJ databases">
        <title>A full-length cDNA resource of the pea aphid, Acyrthosiphon pisum.</title>
        <authorList>
            <person name="Shigenobu S."/>
            <person name="Nakabachi A."/>
            <person name="Richards S."/>
        </authorList>
    </citation>
    <scope>NUCLEOTIDE SEQUENCE</scope>
    <source>
        <strain evidence="9">LSR1</strain>
        <tissue evidence="9">Whole body</tissue>
    </source>
</reference>
<dbReference type="KEGG" id="api:100159942"/>
<dbReference type="Proteomes" id="UP000007819">
    <property type="component" value="Chromosome A3"/>
</dbReference>
<keyword evidence="3" id="KW-0689">Ribosomal protein</keyword>
<dbReference type="SMART" id="SM00535">
    <property type="entry name" value="RIBOc"/>
    <property type="match status" value="1"/>
</dbReference>
<evidence type="ECO:0000313" key="9">
    <source>
        <dbReference type="EMBL" id="BAH71631.1"/>
    </source>
</evidence>
<evidence type="ECO:0000256" key="3">
    <source>
        <dbReference type="ARBA" id="ARBA00022980"/>
    </source>
</evidence>